<evidence type="ECO:0000256" key="8">
    <source>
        <dbReference type="SAM" id="Phobius"/>
    </source>
</evidence>
<gene>
    <name evidence="9" type="ORF">GCM10009533_04840</name>
</gene>
<keyword evidence="10" id="KW-1185">Reference proteome</keyword>
<dbReference type="EMBL" id="BAAAGS010000002">
    <property type="protein sequence ID" value="GAA0509065.1"/>
    <property type="molecule type" value="Genomic_DNA"/>
</dbReference>
<dbReference type="InterPro" id="IPR000390">
    <property type="entry name" value="Small_drug/metabolite_transptr"/>
</dbReference>
<keyword evidence="5 8" id="KW-1133">Transmembrane helix</keyword>
<dbReference type="RefSeq" id="WP_009947689.1">
    <property type="nucleotide sequence ID" value="NZ_BAAAGS010000002.1"/>
</dbReference>
<dbReference type="PANTHER" id="PTHR30561:SF1">
    <property type="entry name" value="MULTIDRUG TRANSPORTER EMRE"/>
    <property type="match status" value="1"/>
</dbReference>
<evidence type="ECO:0000256" key="5">
    <source>
        <dbReference type="ARBA" id="ARBA00022989"/>
    </source>
</evidence>
<accession>A0ABP3LX85</accession>
<reference evidence="10" key="1">
    <citation type="journal article" date="2019" name="Int. J. Syst. Evol. Microbiol.">
        <title>The Global Catalogue of Microorganisms (GCM) 10K type strain sequencing project: providing services to taxonomists for standard genome sequencing and annotation.</title>
        <authorList>
            <consortium name="The Broad Institute Genomics Platform"/>
            <consortium name="The Broad Institute Genome Sequencing Center for Infectious Disease"/>
            <person name="Wu L."/>
            <person name="Ma J."/>
        </authorList>
    </citation>
    <scope>NUCLEOTIDE SEQUENCE [LARGE SCALE GENOMIC DNA]</scope>
    <source>
        <strain evidence="10">JCM 10303</strain>
    </source>
</reference>
<feature type="transmembrane region" description="Helical" evidence="8">
    <location>
        <begin position="26"/>
        <end position="46"/>
    </location>
</feature>
<evidence type="ECO:0000256" key="7">
    <source>
        <dbReference type="RuleBase" id="RU003942"/>
    </source>
</evidence>
<keyword evidence="3" id="KW-1003">Cell membrane</keyword>
<protein>
    <submittedName>
        <fullName evidence="9">Multidrug efflux SMR transporter</fullName>
    </submittedName>
</protein>
<comment type="similarity">
    <text evidence="7">Belongs to the drug/metabolite transporter (DMT) superfamily. Small multidrug resistance (SMR) (TC 2.A.7.1) family.</text>
</comment>
<keyword evidence="6 8" id="KW-0472">Membrane</keyword>
<comment type="caution">
    <text evidence="9">The sequence shown here is derived from an EMBL/GenBank/DDBJ whole genome shotgun (WGS) entry which is preliminary data.</text>
</comment>
<dbReference type="Gene3D" id="1.10.3730.20">
    <property type="match status" value="1"/>
</dbReference>
<evidence type="ECO:0000313" key="10">
    <source>
        <dbReference type="Proteomes" id="UP001500729"/>
    </source>
</evidence>
<evidence type="ECO:0000256" key="6">
    <source>
        <dbReference type="ARBA" id="ARBA00023136"/>
    </source>
</evidence>
<dbReference type="InterPro" id="IPR037185">
    <property type="entry name" value="EmrE-like"/>
</dbReference>
<evidence type="ECO:0000256" key="3">
    <source>
        <dbReference type="ARBA" id="ARBA00022475"/>
    </source>
</evidence>
<dbReference type="SUPFAM" id="SSF103481">
    <property type="entry name" value="Multidrug resistance efflux transporter EmrE"/>
    <property type="match status" value="1"/>
</dbReference>
<comment type="subcellular location">
    <subcellularLocation>
        <location evidence="1 7">Cell membrane</location>
        <topology evidence="1 7">Multi-pass membrane protein</topology>
    </subcellularLocation>
</comment>
<organism evidence="9 10">
    <name type="scientific">Saccharopolyspora erythraea</name>
    <name type="common">Streptomyces erythraeus</name>
    <dbReference type="NCBI Taxonomy" id="1836"/>
    <lineage>
        <taxon>Bacteria</taxon>
        <taxon>Bacillati</taxon>
        <taxon>Actinomycetota</taxon>
        <taxon>Actinomycetes</taxon>
        <taxon>Pseudonocardiales</taxon>
        <taxon>Pseudonocardiaceae</taxon>
        <taxon>Saccharopolyspora</taxon>
    </lineage>
</organism>
<feature type="transmembrane region" description="Helical" evidence="8">
    <location>
        <begin position="58"/>
        <end position="79"/>
    </location>
</feature>
<dbReference type="Proteomes" id="UP001500729">
    <property type="component" value="Unassembled WGS sequence"/>
</dbReference>
<keyword evidence="2" id="KW-0813">Transport</keyword>
<dbReference type="InterPro" id="IPR045324">
    <property type="entry name" value="Small_multidrug_res"/>
</dbReference>
<feature type="transmembrane region" description="Helical" evidence="8">
    <location>
        <begin position="85"/>
        <end position="104"/>
    </location>
</feature>
<sequence length="107" mass="10768">MAYLLLLGAVASEVVAALATRFSAGFTKLVPSAVAITGVVGAYYLLSLALKQGMDMGVAYGIWAALGVTAVALVGAAFLGDTLTWAQMIGIVLVIGGVLSLELGGQH</sequence>
<evidence type="ECO:0000256" key="1">
    <source>
        <dbReference type="ARBA" id="ARBA00004651"/>
    </source>
</evidence>
<proteinExistence type="inferred from homology"/>
<evidence type="ECO:0000313" key="9">
    <source>
        <dbReference type="EMBL" id="GAA0509065.1"/>
    </source>
</evidence>
<keyword evidence="4 7" id="KW-0812">Transmembrane</keyword>
<evidence type="ECO:0000256" key="2">
    <source>
        <dbReference type="ARBA" id="ARBA00022448"/>
    </source>
</evidence>
<evidence type="ECO:0000256" key="4">
    <source>
        <dbReference type="ARBA" id="ARBA00022692"/>
    </source>
</evidence>
<name>A0ABP3LX85_SACER</name>
<dbReference type="PANTHER" id="PTHR30561">
    <property type="entry name" value="SMR FAMILY PROTON-DEPENDENT DRUG EFFLUX TRANSPORTER SUGE"/>
    <property type="match status" value="1"/>
</dbReference>
<dbReference type="Pfam" id="PF00893">
    <property type="entry name" value="Multi_Drug_Res"/>
    <property type="match status" value="1"/>
</dbReference>